<organism evidence="2 5">
    <name type="scientific">Yersinia pekkanenii</name>
    <dbReference type="NCBI Taxonomy" id="1288385"/>
    <lineage>
        <taxon>Bacteria</taxon>
        <taxon>Pseudomonadati</taxon>
        <taxon>Pseudomonadota</taxon>
        <taxon>Gammaproteobacteria</taxon>
        <taxon>Enterobacterales</taxon>
        <taxon>Yersiniaceae</taxon>
        <taxon>Yersinia</taxon>
    </lineage>
</organism>
<evidence type="ECO:0000313" key="3">
    <source>
        <dbReference type="EMBL" id="CRY67841.1"/>
    </source>
</evidence>
<proteinExistence type="predicted"/>
<dbReference type="InterPro" id="IPR036249">
    <property type="entry name" value="Thioredoxin-like_sf"/>
</dbReference>
<reference evidence="2" key="3">
    <citation type="submission" date="2015-03" db="EMBL/GenBank/DDBJ databases">
        <authorList>
            <person name="Murphy D."/>
        </authorList>
    </citation>
    <scope>NUCLEOTIDE SEQUENCE [LARGE SCALE GENOMIC DNA]</scope>
    <source>
        <strain evidence="2">A125KOH2</strain>
    </source>
</reference>
<dbReference type="EMBL" id="CWJL01000015">
    <property type="protein sequence ID" value="CRY67841.1"/>
    <property type="molecule type" value="Genomic_DNA"/>
</dbReference>
<gene>
    <name evidence="2" type="ORF">ERS008529_01439</name>
    <name evidence="3" type="ORF">ERS137968_02928</name>
</gene>
<evidence type="ECO:0000259" key="1">
    <source>
        <dbReference type="Pfam" id="PF01323"/>
    </source>
</evidence>
<dbReference type="Gene3D" id="3.40.30.10">
    <property type="entry name" value="Glutaredoxin"/>
    <property type="match status" value="1"/>
</dbReference>
<keyword evidence="4" id="KW-1185">Reference proteome</keyword>
<dbReference type="OrthoDB" id="9813770at2"/>
<dbReference type="InterPro" id="IPR001853">
    <property type="entry name" value="DSBA-like_thioredoxin_dom"/>
</dbReference>
<dbReference type="RefSeq" id="WP_049611829.1">
    <property type="nucleotide sequence ID" value="NZ_CAWMMU010000015.1"/>
</dbReference>
<protein>
    <submittedName>
        <fullName evidence="2">Thioredoxin-like protein clustered with PA0057</fullName>
    </submittedName>
</protein>
<dbReference type="EMBL" id="CQAZ01000010">
    <property type="protein sequence ID" value="CNH51745.1"/>
    <property type="molecule type" value="Genomic_DNA"/>
</dbReference>
<evidence type="ECO:0000313" key="2">
    <source>
        <dbReference type="EMBL" id="CNH51745.1"/>
    </source>
</evidence>
<dbReference type="Pfam" id="PF01323">
    <property type="entry name" value="DSBA"/>
    <property type="match status" value="1"/>
</dbReference>
<accession>A0A0T9P9L8</accession>
<evidence type="ECO:0000313" key="4">
    <source>
        <dbReference type="Proteomes" id="UP000044625"/>
    </source>
</evidence>
<feature type="domain" description="DSBA-like thioredoxin" evidence="1">
    <location>
        <begin position="10"/>
        <end position="186"/>
    </location>
</feature>
<evidence type="ECO:0000313" key="5">
    <source>
        <dbReference type="Proteomes" id="UP000045840"/>
    </source>
</evidence>
<dbReference type="STRING" id="1288385.ERS137968_02928"/>
<dbReference type="CDD" id="cd03025">
    <property type="entry name" value="DsbA_FrnE_like"/>
    <property type="match status" value="1"/>
</dbReference>
<dbReference type="PANTHER" id="PTHR13887">
    <property type="entry name" value="GLUTATHIONE S-TRANSFERASE KAPPA"/>
    <property type="match status" value="1"/>
</dbReference>
<dbReference type="Proteomes" id="UP000045840">
    <property type="component" value="Unassembled WGS sequence"/>
</dbReference>
<dbReference type="PANTHER" id="PTHR13887:SF51">
    <property type="entry name" value="DSBA FAMILY PROTEIN"/>
    <property type="match status" value="1"/>
</dbReference>
<dbReference type="AlphaFoldDB" id="A0A0T9P9L8"/>
<reference evidence="5" key="1">
    <citation type="submission" date="2015-03" db="EMBL/GenBank/DDBJ databases">
        <authorList>
            <consortium name="Pathogen Informatics"/>
        </authorList>
    </citation>
    <scope>NUCLEOTIDE SEQUENCE [LARGE SCALE GENOMIC DNA]</scope>
    <source>
        <strain evidence="5">A125KOH2</strain>
    </source>
</reference>
<sequence>MAAIKLHYIFDPLCGWCYGAASLVQTAQSIPELTLILHGGGMMSGSNRRQIDNQWRDYVMPHDKRIAELSGQHFGDAYFNNLLNDTSAIMDSTPPITAILAAEEQARRGADMLHRIQQAHYIEGRRIADTQVLTEIAADIGLSSDAFIPAFKTAQTISAQHIAESRALLANVHGHGFPTFVLQNKQGKMTVLPISEYYGNPTGWAERLKVSMAR</sequence>
<dbReference type="SUPFAM" id="SSF52833">
    <property type="entry name" value="Thioredoxin-like"/>
    <property type="match status" value="1"/>
</dbReference>
<reference evidence="3 4" key="2">
    <citation type="submission" date="2015-03" db="EMBL/GenBank/DDBJ databases">
        <authorList>
            <consortium name="Pathogen Informatics"/>
            <person name="Murphy D."/>
        </authorList>
    </citation>
    <scope>NUCLEOTIDE SEQUENCE [LARGE SCALE GENOMIC DNA]</scope>
    <source>
        <strain evidence="3">Type strain: CIP110230</strain>
        <strain evidence="4">type strain: CIP110230</strain>
    </source>
</reference>
<dbReference type="GO" id="GO:0016491">
    <property type="term" value="F:oxidoreductase activity"/>
    <property type="evidence" value="ECO:0007669"/>
    <property type="project" value="InterPro"/>
</dbReference>
<name>A0A0T9P9L8_9GAMM</name>
<dbReference type="Proteomes" id="UP000044625">
    <property type="component" value="Unassembled WGS sequence"/>
</dbReference>